<name>A0A2M7D772_9BACT</name>
<dbReference type="AlphaFoldDB" id="A0A2M7D772"/>
<dbReference type="InterPro" id="IPR044044">
    <property type="entry name" value="DUF5679"/>
</dbReference>
<protein>
    <recommendedName>
        <fullName evidence="1">DUF5679 domain-containing protein</fullName>
    </recommendedName>
</protein>
<feature type="domain" description="DUF5679" evidence="1">
    <location>
        <begin position="20"/>
        <end position="63"/>
    </location>
</feature>
<accession>A0A2M7D772</accession>
<sequence>MEKVVLKNLTLLNQNTMEGYCVKCKKKQEMSGEKEVAMKGKGGVKRRAMTGTCPKCGTKMFRILGKAQ</sequence>
<evidence type="ECO:0000259" key="1">
    <source>
        <dbReference type="Pfam" id="PF18930"/>
    </source>
</evidence>
<dbReference type="Proteomes" id="UP000230304">
    <property type="component" value="Unassembled WGS sequence"/>
</dbReference>
<proteinExistence type="predicted"/>
<dbReference type="EMBL" id="PEUA01000064">
    <property type="protein sequence ID" value="PIV41897.1"/>
    <property type="molecule type" value="Genomic_DNA"/>
</dbReference>
<comment type="caution">
    <text evidence="2">The sequence shown here is derived from an EMBL/GenBank/DDBJ whole genome shotgun (WGS) entry which is preliminary data.</text>
</comment>
<reference evidence="3" key="1">
    <citation type="submission" date="2017-09" db="EMBL/GenBank/DDBJ databases">
        <title>Depth-based differentiation of microbial function through sediment-hosted aquifers and enrichment of novel symbionts in the deep terrestrial subsurface.</title>
        <authorList>
            <person name="Probst A.J."/>
            <person name="Ladd B."/>
            <person name="Jarett J.K."/>
            <person name="Geller-Mcgrath D.E."/>
            <person name="Sieber C.M.K."/>
            <person name="Emerson J.B."/>
            <person name="Anantharaman K."/>
            <person name="Thomas B.C."/>
            <person name="Malmstrom R."/>
            <person name="Stieglmeier M."/>
            <person name="Klingl A."/>
            <person name="Woyke T."/>
            <person name="Ryan C.M."/>
            <person name="Banfield J.F."/>
        </authorList>
    </citation>
    <scope>NUCLEOTIDE SEQUENCE [LARGE SCALE GENOMIC DNA]</scope>
</reference>
<gene>
    <name evidence="2" type="ORF">COS26_02995</name>
</gene>
<evidence type="ECO:0000313" key="2">
    <source>
        <dbReference type="EMBL" id="PIV41897.1"/>
    </source>
</evidence>
<organism evidence="2 3">
    <name type="scientific">Candidatus Nealsonbacteria bacterium CG02_land_8_20_14_3_00_40_11</name>
    <dbReference type="NCBI Taxonomy" id="1974700"/>
    <lineage>
        <taxon>Bacteria</taxon>
        <taxon>Candidatus Nealsoniibacteriota</taxon>
    </lineage>
</organism>
<evidence type="ECO:0000313" key="3">
    <source>
        <dbReference type="Proteomes" id="UP000230304"/>
    </source>
</evidence>
<dbReference type="Pfam" id="PF18930">
    <property type="entry name" value="DUF5679"/>
    <property type="match status" value="1"/>
</dbReference>